<dbReference type="GO" id="GO:0006355">
    <property type="term" value="P:regulation of DNA-templated transcription"/>
    <property type="evidence" value="ECO:0007669"/>
    <property type="project" value="InterPro"/>
</dbReference>
<dbReference type="GO" id="GO:0003677">
    <property type="term" value="F:DNA binding"/>
    <property type="evidence" value="ECO:0007669"/>
    <property type="project" value="InterPro"/>
</dbReference>
<dbReference type="InterPro" id="IPR041920">
    <property type="entry name" value="ROS/MUCR_sf"/>
</dbReference>
<feature type="compositionally biased region" description="Pro residues" evidence="2">
    <location>
        <begin position="137"/>
        <end position="149"/>
    </location>
</feature>
<dbReference type="InterPro" id="IPR008807">
    <property type="entry name" value="ROS_MUCR"/>
</dbReference>
<sequence length="163" mass="17355">MTTEPHDLVILAAGIVTAYATRNPVAVPDIAELIGTVHNALQEAADGKAAAVPAEPALVPAVPIRKSITGTHIICLENGLKFRSLKRHLLTYYGLTPDAYRAKWGLPADYPMVAPDYAAERSKLAKSTGLGRKKVEPPPPPPPPEPEPAPKPRRGRPPKVATA</sequence>
<dbReference type="EMBL" id="JAHHZF010000020">
    <property type="protein sequence ID" value="MBT9293111.1"/>
    <property type="molecule type" value="Genomic_DNA"/>
</dbReference>
<comment type="caution">
    <text evidence="3">The sequence shown here is derived from an EMBL/GenBank/DDBJ whole genome shotgun (WGS) entry which is preliminary data.</text>
</comment>
<keyword evidence="4" id="KW-1185">Reference proteome</keyword>
<dbReference type="GO" id="GO:0008270">
    <property type="term" value="F:zinc ion binding"/>
    <property type="evidence" value="ECO:0007669"/>
    <property type="project" value="InterPro"/>
</dbReference>
<evidence type="ECO:0000313" key="3">
    <source>
        <dbReference type="EMBL" id="MBT9293111.1"/>
    </source>
</evidence>
<dbReference type="Gene3D" id="1.10.10.1550">
    <property type="entry name" value="ROS/MUCR transcriptional regulator protein"/>
    <property type="match status" value="1"/>
</dbReference>
<proteinExistence type="inferred from homology"/>
<gene>
    <name evidence="3" type="ORF">KL771_26860</name>
</gene>
<dbReference type="RefSeq" id="WP_261971609.1">
    <property type="nucleotide sequence ID" value="NZ_JAHHZF010000020.1"/>
</dbReference>
<protein>
    <submittedName>
        <fullName evidence="3">MucR family transcriptional regulator</fullName>
    </submittedName>
</protein>
<organism evidence="3 4">
    <name type="scientific">Prosthecodimorpha staleyi</name>
    <dbReference type="NCBI Taxonomy" id="2840188"/>
    <lineage>
        <taxon>Bacteria</taxon>
        <taxon>Pseudomonadati</taxon>
        <taxon>Pseudomonadota</taxon>
        <taxon>Alphaproteobacteria</taxon>
        <taxon>Hyphomicrobiales</taxon>
        <taxon>Ancalomicrobiaceae</taxon>
        <taxon>Prosthecodimorpha</taxon>
    </lineage>
</organism>
<evidence type="ECO:0000313" key="4">
    <source>
        <dbReference type="Proteomes" id="UP000766595"/>
    </source>
</evidence>
<comment type="similarity">
    <text evidence="1">Belongs to the ros/MucR family.</text>
</comment>
<accession>A0A947DAK4</accession>
<dbReference type="Proteomes" id="UP000766595">
    <property type="component" value="Unassembled WGS sequence"/>
</dbReference>
<feature type="region of interest" description="Disordered" evidence="2">
    <location>
        <begin position="121"/>
        <end position="163"/>
    </location>
</feature>
<evidence type="ECO:0000256" key="2">
    <source>
        <dbReference type="SAM" id="MobiDB-lite"/>
    </source>
</evidence>
<reference evidence="3 4" key="1">
    <citation type="submission" date="2021-06" db="EMBL/GenBank/DDBJ databases">
        <authorList>
            <person name="Grouzdev D.S."/>
            <person name="Koziaeva V."/>
        </authorList>
    </citation>
    <scope>NUCLEOTIDE SEQUENCE [LARGE SCALE GENOMIC DNA]</scope>
    <source>
        <strain evidence="3 4">22</strain>
    </source>
</reference>
<dbReference type="AlphaFoldDB" id="A0A947DAK4"/>
<name>A0A947DAK4_9HYPH</name>
<evidence type="ECO:0000256" key="1">
    <source>
        <dbReference type="ARBA" id="ARBA00007031"/>
    </source>
</evidence>
<dbReference type="Pfam" id="PF05443">
    <property type="entry name" value="ROS_MUCR"/>
    <property type="match status" value="1"/>
</dbReference>